<feature type="region of interest" description="Disordered" evidence="6">
    <location>
        <begin position="278"/>
        <end position="307"/>
    </location>
</feature>
<keyword evidence="5" id="KW-0645">Protease</keyword>
<protein>
    <submittedName>
        <fullName evidence="8">Trypsin-7</fullName>
    </submittedName>
</protein>
<accession>A0A4C1TJ72</accession>
<dbReference type="Proteomes" id="UP000299102">
    <property type="component" value="Unassembled WGS sequence"/>
</dbReference>
<evidence type="ECO:0000256" key="3">
    <source>
        <dbReference type="ARBA" id="ARBA00023180"/>
    </source>
</evidence>
<proteinExistence type="inferred from homology"/>
<dbReference type="InterPro" id="IPR018114">
    <property type="entry name" value="TRYPSIN_HIS"/>
</dbReference>
<keyword evidence="5" id="KW-0720">Serine protease</keyword>
<dbReference type="InterPro" id="IPR001314">
    <property type="entry name" value="Peptidase_S1A"/>
</dbReference>
<dbReference type="PANTHER" id="PTHR24252:SF7">
    <property type="entry name" value="HYALIN"/>
    <property type="match status" value="1"/>
</dbReference>
<dbReference type="PRINTS" id="PR00722">
    <property type="entry name" value="CHYMOTRYPSIN"/>
</dbReference>
<evidence type="ECO:0000256" key="5">
    <source>
        <dbReference type="RuleBase" id="RU363034"/>
    </source>
</evidence>
<dbReference type="FunFam" id="2.40.10.10:FF:000002">
    <property type="entry name" value="Transmembrane protease serine"/>
    <property type="match status" value="1"/>
</dbReference>
<dbReference type="PROSITE" id="PS50240">
    <property type="entry name" value="TRYPSIN_DOM"/>
    <property type="match status" value="1"/>
</dbReference>
<dbReference type="PANTHER" id="PTHR24252">
    <property type="entry name" value="ACROSIN-RELATED"/>
    <property type="match status" value="1"/>
</dbReference>
<dbReference type="CDD" id="cd00190">
    <property type="entry name" value="Tryp_SPc"/>
    <property type="match status" value="1"/>
</dbReference>
<dbReference type="InterPro" id="IPR033116">
    <property type="entry name" value="TRYPSIN_SER"/>
</dbReference>
<keyword evidence="2" id="KW-1015">Disulfide bond</keyword>
<dbReference type="GO" id="GO:0006508">
    <property type="term" value="P:proteolysis"/>
    <property type="evidence" value="ECO:0007669"/>
    <property type="project" value="UniProtKB-KW"/>
</dbReference>
<dbReference type="PROSITE" id="PS00134">
    <property type="entry name" value="TRYPSIN_HIS"/>
    <property type="match status" value="1"/>
</dbReference>
<dbReference type="STRING" id="151549.A0A4C1TJ72"/>
<dbReference type="InterPro" id="IPR043504">
    <property type="entry name" value="Peptidase_S1_PA_chymotrypsin"/>
</dbReference>
<keyword evidence="9" id="KW-1185">Reference proteome</keyword>
<dbReference type="SMART" id="SM00020">
    <property type="entry name" value="Tryp_SPc"/>
    <property type="match status" value="1"/>
</dbReference>
<dbReference type="Gene3D" id="2.40.10.10">
    <property type="entry name" value="Trypsin-like serine proteases"/>
    <property type="match status" value="2"/>
</dbReference>
<comment type="similarity">
    <text evidence="4">Belongs to the peptidase S1 family. CLIP subfamily.</text>
</comment>
<feature type="domain" description="Peptidase S1" evidence="7">
    <location>
        <begin position="169"/>
        <end position="471"/>
    </location>
</feature>
<gene>
    <name evidence="8" type="primary">TRYP7</name>
    <name evidence="8" type="ORF">EVAR_93462_1</name>
</gene>
<keyword evidence="5" id="KW-0378">Hydrolase</keyword>
<sequence>MFLSNVTSRDGARFECGLNDCNFSFGFFGHEVKCGTIAGTGTASWGGVAISAVCLSHWSQSSQSGGSKASDESKDIILPSLTQAEIPKAPIAYDATQQKGLLDWIGILFGNSSTSTTTLPPEEEPPENCPPCSFQYPFLRIDKVHPQLFESLLFSVLIRCGIPRTRIRIVGGFETEVLEFVWMGALMYGGKFYCGGVLINDLYVVTAAHCTAGFRKERITVRFLEHDRSKPDETKTIDRNVSAIIRHLRYNPAVYDNDIALLKLSKRVDLSKALKRIKSPNSRKEDGNSESGDNENGSGSGEENEDVGLRPVCLPEAKLSYTNYTGIATGWGTTEEGGSVSNTLQEIRDRDNGKGEREWATGIDYLKIATISKLAGLSFQVYVPIISNEDCRKTAYKQRITDNMLCAGDMQGGRDACQGDSGGPLHIYNNDTATYLQVGVVSWGEGCARPDRPGVYTRVNRYLTWIRSNTKDACYCY</sequence>
<organism evidence="8 9">
    <name type="scientific">Eumeta variegata</name>
    <name type="common">Bagworm moth</name>
    <name type="synonym">Eumeta japonica</name>
    <dbReference type="NCBI Taxonomy" id="151549"/>
    <lineage>
        <taxon>Eukaryota</taxon>
        <taxon>Metazoa</taxon>
        <taxon>Ecdysozoa</taxon>
        <taxon>Arthropoda</taxon>
        <taxon>Hexapoda</taxon>
        <taxon>Insecta</taxon>
        <taxon>Pterygota</taxon>
        <taxon>Neoptera</taxon>
        <taxon>Endopterygota</taxon>
        <taxon>Lepidoptera</taxon>
        <taxon>Glossata</taxon>
        <taxon>Ditrysia</taxon>
        <taxon>Tineoidea</taxon>
        <taxon>Psychidae</taxon>
        <taxon>Oiketicinae</taxon>
        <taxon>Eumeta</taxon>
    </lineage>
</organism>
<dbReference type="FunFam" id="2.40.10.10:FF:000028">
    <property type="entry name" value="Serine protease easter"/>
    <property type="match status" value="1"/>
</dbReference>
<comment type="caution">
    <text evidence="8">The sequence shown here is derived from an EMBL/GenBank/DDBJ whole genome shotgun (WGS) entry which is preliminary data.</text>
</comment>
<dbReference type="InterPro" id="IPR001254">
    <property type="entry name" value="Trypsin_dom"/>
</dbReference>
<dbReference type="OrthoDB" id="10012881at2759"/>
<evidence type="ECO:0000313" key="8">
    <source>
        <dbReference type="EMBL" id="GBP14589.1"/>
    </source>
</evidence>
<keyword evidence="1" id="KW-0732">Signal</keyword>
<dbReference type="PROSITE" id="PS00135">
    <property type="entry name" value="TRYPSIN_SER"/>
    <property type="match status" value="1"/>
</dbReference>
<dbReference type="InterPro" id="IPR009003">
    <property type="entry name" value="Peptidase_S1_PA"/>
</dbReference>
<evidence type="ECO:0000256" key="2">
    <source>
        <dbReference type="ARBA" id="ARBA00023157"/>
    </source>
</evidence>
<name>A0A4C1TJ72_EUMVA</name>
<evidence type="ECO:0000259" key="7">
    <source>
        <dbReference type="PROSITE" id="PS50240"/>
    </source>
</evidence>
<dbReference type="AlphaFoldDB" id="A0A4C1TJ72"/>
<reference evidence="8 9" key="1">
    <citation type="journal article" date="2019" name="Commun. Biol.">
        <title>The bagworm genome reveals a unique fibroin gene that provides high tensile strength.</title>
        <authorList>
            <person name="Kono N."/>
            <person name="Nakamura H."/>
            <person name="Ohtoshi R."/>
            <person name="Tomita M."/>
            <person name="Numata K."/>
            <person name="Arakawa K."/>
        </authorList>
    </citation>
    <scope>NUCLEOTIDE SEQUENCE [LARGE SCALE GENOMIC DNA]</scope>
</reference>
<evidence type="ECO:0000313" key="9">
    <source>
        <dbReference type="Proteomes" id="UP000299102"/>
    </source>
</evidence>
<keyword evidence="3" id="KW-0325">Glycoprotein</keyword>
<dbReference type="GO" id="GO:0004252">
    <property type="term" value="F:serine-type endopeptidase activity"/>
    <property type="evidence" value="ECO:0007669"/>
    <property type="project" value="InterPro"/>
</dbReference>
<evidence type="ECO:0000256" key="6">
    <source>
        <dbReference type="SAM" id="MobiDB-lite"/>
    </source>
</evidence>
<dbReference type="Pfam" id="PF00089">
    <property type="entry name" value="Trypsin"/>
    <property type="match status" value="2"/>
</dbReference>
<dbReference type="SUPFAM" id="SSF50494">
    <property type="entry name" value="Trypsin-like serine proteases"/>
    <property type="match status" value="1"/>
</dbReference>
<evidence type="ECO:0000256" key="4">
    <source>
        <dbReference type="ARBA" id="ARBA00024195"/>
    </source>
</evidence>
<evidence type="ECO:0000256" key="1">
    <source>
        <dbReference type="ARBA" id="ARBA00022729"/>
    </source>
</evidence>
<dbReference type="EMBL" id="BGZK01000065">
    <property type="protein sequence ID" value="GBP14589.1"/>
    <property type="molecule type" value="Genomic_DNA"/>
</dbReference>